<reference evidence="2 3" key="1">
    <citation type="submission" date="2020-08" db="EMBL/GenBank/DDBJ databases">
        <title>Genomic Encyclopedia of Type Strains, Phase III (KMG-III): the genomes of soil and plant-associated and newly described type strains.</title>
        <authorList>
            <person name="Whitman W."/>
        </authorList>
    </citation>
    <scope>NUCLEOTIDE SEQUENCE [LARGE SCALE GENOMIC DNA]</scope>
    <source>
        <strain evidence="2 3">CECT 3287</strain>
    </source>
</reference>
<evidence type="ECO:0000259" key="1">
    <source>
        <dbReference type="Pfam" id="PF10502"/>
    </source>
</evidence>
<evidence type="ECO:0000313" key="3">
    <source>
        <dbReference type="Proteomes" id="UP000590749"/>
    </source>
</evidence>
<comment type="caution">
    <text evidence="2">The sequence shown here is derived from an EMBL/GenBank/DDBJ whole genome shotgun (WGS) entry which is preliminary data.</text>
</comment>
<dbReference type="Pfam" id="PF10502">
    <property type="entry name" value="Peptidase_S26"/>
    <property type="match status" value="1"/>
</dbReference>
<dbReference type="InterPro" id="IPR036286">
    <property type="entry name" value="LexA/Signal_pep-like_sf"/>
</dbReference>
<keyword evidence="3" id="KW-1185">Reference proteome</keyword>
<protein>
    <submittedName>
        <fullName evidence="2">Signal peptidase I</fullName>
    </submittedName>
</protein>
<accession>A0A7W5ADY2</accession>
<dbReference type="InterPro" id="IPR019533">
    <property type="entry name" value="Peptidase_S26"/>
</dbReference>
<dbReference type="Proteomes" id="UP000590749">
    <property type="component" value="Unassembled WGS sequence"/>
</dbReference>
<dbReference type="EMBL" id="JACHXF010000003">
    <property type="protein sequence ID" value="MBB3094413.1"/>
    <property type="molecule type" value="Genomic_DNA"/>
</dbReference>
<dbReference type="SUPFAM" id="SSF51306">
    <property type="entry name" value="LexA/Signal peptidase"/>
    <property type="match status" value="1"/>
</dbReference>
<organism evidence="2 3">
    <name type="scientific">Actinoplanes campanulatus</name>
    <dbReference type="NCBI Taxonomy" id="113559"/>
    <lineage>
        <taxon>Bacteria</taxon>
        <taxon>Bacillati</taxon>
        <taxon>Actinomycetota</taxon>
        <taxon>Actinomycetes</taxon>
        <taxon>Micromonosporales</taxon>
        <taxon>Micromonosporaceae</taxon>
        <taxon>Actinoplanes</taxon>
    </lineage>
</organism>
<dbReference type="CDD" id="cd06462">
    <property type="entry name" value="Peptidase_S24_S26"/>
    <property type="match status" value="1"/>
</dbReference>
<dbReference type="AlphaFoldDB" id="A0A7W5ADY2"/>
<sequence length="88" mass="9217">MYGRPPRIRGLVLAAGLILLLGSAALLLARYRVYAVPSASMSPLIEIGDRIVVDTWSQDAARGDVVLVDGGTRLVKRVAAIGGDVVAC</sequence>
<evidence type="ECO:0000313" key="2">
    <source>
        <dbReference type="EMBL" id="MBB3094413.1"/>
    </source>
</evidence>
<name>A0A7W5ADY2_9ACTN</name>
<proteinExistence type="predicted"/>
<gene>
    <name evidence="2" type="ORF">FHR83_002065</name>
</gene>
<feature type="domain" description="Peptidase S26" evidence="1">
    <location>
        <begin position="17"/>
        <end position="87"/>
    </location>
</feature>
<dbReference type="RefSeq" id="WP_183218689.1">
    <property type="nucleotide sequence ID" value="NZ_BMPW01000008.1"/>
</dbReference>
<dbReference type="Gene3D" id="2.10.109.10">
    <property type="entry name" value="Umud Fragment, subunit A"/>
    <property type="match status" value="1"/>
</dbReference>
<dbReference type="GO" id="GO:0006465">
    <property type="term" value="P:signal peptide processing"/>
    <property type="evidence" value="ECO:0007669"/>
    <property type="project" value="InterPro"/>
</dbReference>
<dbReference type="GO" id="GO:0004252">
    <property type="term" value="F:serine-type endopeptidase activity"/>
    <property type="evidence" value="ECO:0007669"/>
    <property type="project" value="InterPro"/>
</dbReference>